<reference evidence="2 3" key="1">
    <citation type="submission" date="2019-10" db="EMBL/GenBank/DDBJ databases">
        <authorList>
            <person name="Palmer J.M."/>
        </authorList>
    </citation>
    <scope>NUCLEOTIDE SEQUENCE [LARGE SCALE GENOMIC DNA]</scope>
    <source>
        <strain evidence="2 3">TWF694</strain>
    </source>
</reference>
<dbReference type="Proteomes" id="UP001365542">
    <property type="component" value="Unassembled WGS sequence"/>
</dbReference>
<name>A0AAV9WZE2_9PEZI</name>
<dbReference type="Gene3D" id="3.30.710.10">
    <property type="entry name" value="Potassium Channel Kv1.1, Chain A"/>
    <property type="match status" value="1"/>
</dbReference>
<dbReference type="SMART" id="SM00225">
    <property type="entry name" value="BTB"/>
    <property type="match status" value="1"/>
</dbReference>
<gene>
    <name evidence="2" type="ORF">TWF694_003391</name>
</gene>
<sequence length="245" mass="27945">MDKKRSTAQQEPGKALFRLQQNAKFSDFTVFVGPENQEFKLHRIILASRSHFFETAMDDKYQEGVTGKLALPEIDANIFQVIIEWMYNDSFTQKSHSWGEISEIYKTADYLQMPHLKTEISTQIAENTRNILCQDRSDGRGKSPLSEEDSLQLIFNVASVFSNSGVYDWVNVQRCTDALATEIFFSKEIMQEFVAKFPDTSVFLATLSVSLSQEISPYRNDGSRFTRTKPFPLGYPDKGAGIIYV</sequence>
<organism evidence="2 3">
    <name type="scientific">Orbilia ellipsospora</name>
    <dbReference type="NCBI Taxonomy" id="2528407"/>
    <lineage>
        <taxon>Eukaryota</taxon>
        <taxon>Fungi</taxon>
        <taxon>Dikarya</taxon>
        <taxon>Ascomycota</taxon>
        <taxon>Pezizomycotina</taxon>
        <taxon>Orbiliomycetes</taxon>
        <taxon>Orbiliales</taxon>
        <taxon>Orbiliaceae</taxon>
        <taxon>Orbilia</taxon>
    </lineage>
</organism>
<dbReference type="PANTHER" id="PTHR47843">
    <property type="entry name" value="BTB DOMAIN-CONTAINING PROTEIN-RELATED"/>
    <property type="match status" value="1"/>
</dbReference>
<evidence type="ECO:0000313" key="2">
    <source>
        <dbReference type="EMBL" id="KAK6530017.1"/>
    </source>
</evidence>
<dbReference type="PROSITE" id="PS50097">
    <property type="entry name" value="BTB"/>
    <property type="match status" value="1"/>
</dbReference>
<keyword evidence="3" id="KW-1185">Reference proteome</keyword>
<dbReference type="EMBL" id="JAVHJO010000013">
    <property type="protein sequence ID" value="KAK6530017.1"/>
    <property type="molecule type" value="Genomic_DNA"/>
</dbReference>
<dbReference type="InterPro" id="IPR000210">
    <property type="entry name" value="BTB/POZ_dom"/>
</dbReference>
<accession>A0AAV9WZE2</accession>
<comment type="caution">
    <text evidence="2">The sequence shown here is derived from an EMBL/GenBank/DDBJ whole genome shotgun (WGS) entry which is preliminary data.</text>
</comment>
<proteinExistence type="predicted"/>
<dbReference type="AlphaFoldDB" id="A0AAV9WZE2"/>
<dbReference type="Pfam" id="PF00651">
    <property type="entry name" value="BTB"/>
    <property type="match status" value="1"/>
</dbReference>
<dbReference type="SUPFAM" id="SSF54695">
    <property type="entry name" value="POZ domain"/>
    <property type="match status" value="1"/>
</dbReference>
<protein>
    <recommendedName>
        <fullName evidence="1">BTB domain-containing protein</fullName>
    </recommendedName>
</protein>
<dbReference type="InterPro" id="IPR011333">
    <property type="entry name" value="SKP1/BTB/POZ_sf"/>
</dbReference>
<evidence type="ECO:0000313" key="3">
    <source>
        <dbReference type="Proteomes" id="UP001365542"/>
    </source>
</evidence>
<feature type="domain" description="BTB" evidence="1">
    <location>
        <begin position="26"/>
        <end position="95"/>
    </location>
</feature>
<evidence type="ECO:0000259" key="1">
    <source>
        <dbReference type="PROSITE" id="PS50097"/>
    </source>
</evidence>
<dbReference type="CDD" id="cd18186">
    <property type="entry name" value="BTB_POZ_ZBTB_KLHL-like"/>
    <property type="match status" value="1"/>
</dbReference>